<proteinExistence type="predicted"/>
<evidence type="ECO:0000313" key="4">
    <source>
        <dbReference type="Proteomes" id="UP001187192"/>
    </source>
</evidence>
<dbReference type="EMBL" id="BTGU01000026">
    <property type="protein sequence ID" value="GMN47553.1"/>
    <property type="molecule type" value="Genomic_DNA"/>
</dbReference>
<name>A0AA88A3P3_FICCA</name>
<feature type="transmembrane region" description="Helical" evidence="2">
    <location>
        <begin position="61"/>
        <end position="80"/>
    </location>
</feature>
<evidence type="ECO:0000256" key="2">
    <source>
        <dbReference type="SAM" id="Phobius"/>
    </source>
</evidence>
<protein>
    <submittedName>
        <fullName evidence="3">Uncharacterized protein</fullName>
    </submittedName>
</protein>
<evidence type="ECO:0000313" key="3">
    <source>
        <dbReference type="EMBL" id="GMN47553.1"/>
    </source>
</evidence>
<keyword evidence="4" id="KW-1185">Reference proteome</keyword>
<comment type="caution">
    <text evidence="3">The sequence shown here is derived from an EMBL/GenBank/DDBJ whole genome shotgun (WGS) entry which is preliminary data.</text>
</comment>
<keyword evidence="2" id="KW-0472">Membrane</keyword>
<sequence length="255" mass="28778">MLPRRLKTVIVSTFCTSDVGTTGETVAISTSRRWQSYRFTCLSRWLRGDRRNQRWWCPPSFILDFMLVLFSVLRFLTMGAQEGAALVRNYRILYFFMISLFNVTPARGSVVILRCQWHEVPLRFSSLVARGFGRDAGLSDGPFLAVSLSPFQRRCVLPSDGDGRSDLELTVDDSGRSDPERTGDDDGQIKYDLATAKERTLGRSSSQLRASGGDDDDCDSEATMTVTATAASDRRRWWIAGNSDLCEAWTGWERR</sequence>
<feature type="region of interest" description="Disordered" evidence="1">
    <location>
        <begin position="201"/>
        <end position="221"/>
    </location>
</feature>
<keyword evidence="2" id="KW-1133">Transmembrane helix</keyword>
<feature type="region of interest" description="Disordered" evidence="1">
    <location>
        <begin position="165"/>
        <end position="187"/>
    </location>
</feature>
<dbReference type="AlphaFoldDB" id="A0AA88A3P3"/>
<keyword evidence="2" id="KW-0812">Transmembrane</keyword>
<gene>
    <name evidence="3" type="ORF">TIFTF001_016729</name>
</gene>
<evidence type="ECO:0000256" key="1">
    <source>
        <dbReference type="SAM" id="MobiDB-lite"/>
    </source>
</evidence>
<feature type="transmembrane region" description="Helical" evidence="2">
    <location>
        <begin position="92"/>
        <end position="113"/>
    </location>
</feature>
<accession>A0AA88A3P3</accession>
<dbReference type="Proteomes" id="UP001187192">
    <property type="component" value="Unassembled WGS sequence"/>
</dbReference>
<reference evidence="3" key="1">
    <citation type="submission" date="2023-07" db="EMBL/GenBank/DDBJ databases">
        <title>draft genome sequence of fig (Ficus carica).</title>
        <authorList>
            <person name="Takahashi T."/>
            <person name="Nishimura K."/>
        </authorList>
    </citation>
    <scope>NUCLEOTIDE SEQUENCE</scope>
</reference>
<organism evidence="3 4">
    <name type="scientific">Ficus carica</name>
    <name type="common">Common fig</name>
    <dbReference type="NCBI Taxonomy" id="3494"/>
    <lineage>
        <taxon>Eukaryota</taxon>
        <taxon>Viridiplantae</taxon>
        <taxon>Streptophyta</taxon>
        <taxon>Embryophyta</taxon>
        <taxon>Tracheophyta</taxon>
        <taxon>Spermatophyta</taxon>
        <taxon>Magnoliopsida</taxon>
        <taxon>eudicotyledons</taxon>
        <taxon>Gunneridae</taxon>
        <taxon>Pentapetalae</taxon>
        <taxon>rosids</taxon>
        <taxon>fabids</taxon>
        <taxon>Rosales</taxon>
        <taxon>Moraceae</taxon>
        <taxon>Ficeae</taxon>
        <taxon>Ficus</taxon>
    </lineage>
</organism>